<accession>A0AAD6TPD8</accession>
<keyword evidence="1" id="KW-0812">Transmembrane</keyword>
<evidence type="ECO:0000313" key="3">
    <source>
        <dbReference type="Proteomes" id="UP001222325"/>
    </source>
</evidence>
<evidence type="ECO:0000256" key="1">
    <source>
        <dbReference type="SAM" id="Phobius"/>
    </source>
</evidence>
<gene>
    <name evidence="2" type="ORF">B0H15DRAFT_58899</name>
</gene>
<keyword evidence="3" id="KW-1185">Reference proteome</keyword>
<evidence type="ECO:0000313" key="2">
    <source>
        <dbReference type="EMBL" id="KAJ7074832.1"/>
    </source>
</evidence>
<dbReference type="Proteomes" id="UP001222325">
    <property type="component" value="Unassembled WGS sequence"/>
</dbReference>
<keyword evidence="1" id="KW-1133">Transmembrane helix</keyword>
<name>A0AAD6TPD8_9AGAR</name>
<reference evidence="2" key="1">
    <citation type="submission" date="2023-03" db="EMBL/GenBank/DDBJ databases">
        <title>Massive genome expansion in bonnet fungi (Mycena s.s.) driven by repeated elements and novel gene families across ecological guilds.</title>
        <authorList>
            <consortium name="Lawrence Berkeley National Laboratory"/>
            <person name="Harder C.B."/>
            <person name="Miyauchi S."/>
            <person name="Viragh M."/>
            <person name="Kuo A."/>
            <person name="Thoen E."/>
            <person name="Andreopoulos B."/>
            <person name="Lu D."/>
            <person name="Skrede I."/>
            <person name="Drula E."/>
            <person name="Henrissat B."/>
            <person name="Morin E."/>
            <person name="Kohler A."/>
            <person name="Barry K."/>
            <person name="LaButti K."/>
            <person name="Morin E."/>
            <person name="Salamov A."/>
            <person name="Lipzen A."/>
            <person name="Mereny Z."/>
            <person name="Hegedus B."/>
            <person name="Baldrian P."/>
            <person name="Stursova M."/>
            <person name="Weitz H."/>
            <person name="Taylor A."/>
            <person name="Grigoriev I.V."/>
            <person name="Nagy L.G."/>
            <person name="Martin F."/>
            <person name="Kauserud H."/>
        </authorList>
    </citation>
    <scope>NUCLEOTIDE SEQUENCE</scope>
    <source>
        <strain evidence="2">CBHHK173m</strain>
    </source>
</reference>
<organism evidence="2 3">
    <name type="scientific">Mycena belliarum</name>
    <dbReference type="NCBI Taxonomy" id="1033014"/>
    <lineage>
        <taxon>Eukaryota</taxon>
        <taxon>Fungi</taxon>
        <taxon>Dikarya</taxon>
        <taxon>Basidiomycota</taxon>
        <taxon>Agaricomycotina</taxon>
        <taxon>Agaricomycetes</taxon>
        <taxon>Agaricomycetidae</taxon>
        <taxon>Agaricales</taxon>
        <taxon>Marasmiineae</taxon>
        <taxon>Mycenaceae</taxon>
        <taxon>Mycena</taxon>
    </lineage>
</organism>
<dbReference type="AlphaFoldDB" id="A0AAD6TPD8"/>
<dbReference type="EMBL" id="JARJCN010000110">
    <property type="protein sequence ID" value="KAJ7074832.1"/>
    <property type="molecule type" value="Genomic_DNA"/>
</dbReference>
<comment type="caution">
    <text evidence="2">The sequence shown here is derived from an EMBL/GenBank/DDBJ whole genome shotgun (WGS) entry which is preliminary data.</text>
</comment>
<sequence>MRFKAVIMSSRKLHLPPDLTENLHTILLAEGWSPILLRAVLDPTYVFAYVAFSENVLRRRGGSSDLMIAGRIKIAIGKERVHMLILTLIILGLTRISTVGAALCATSAFWNCREENSSALGLIKDAAKIISRTSALLTKSSFRGHRKECNVHTFSCPGGDGDDKRLGYGLASVHPLEAAIG</sequence>
<feature type="transmembrane region" description="Helical" evidence="1">
    <location>
        <begin position="81"/>
        <end position="110"/>
    </location>
</feature>
<protein>
    <submittedName>
        <fullName evidence="2">Uncharacterized protein</fullName>
    </submittedName>
</protein>
<keyword evidence="1" id="KW-0472">Membrane</keyword>
<proteinExistence type="predicted"/>